<evidence type="ECO:0000313" key="4">
    <source>
        <dbReference type="Proteomes" id="UP000075885"/>
    </source>
</evidence>
<dbReference type="EnsemblMetazoa" id="AEPI001634-RA">
    <property type="protein sequence ID" value="AEPI001634-PA"/>
    <property type="gene ID" value="AEPI001634"/>
</dbReference>
<name>A0A182P3Z8_9DIPT</name>
<evidence type="ECO:0000256" key="2">
    <source>
        <dbReference type="SAM" id="MobiDB-lite"/>
    </source>
</evidence>
<sequence length="399" mass="45345">MADDGVQQSCASPVPGIAKQLAGTMYNETVQNIRELMYKDKSVVMVKAVELLVLNQHQQQEMFLLKQTMHEALGQTEQMRKDVYDQPVIESFMSNIDAQNSSTRKQLQEKLDSITVHITRNEGLRKKLKKELAGFQFIIDELRKNVQEKEETAKGLQHTLEEVATRADQISKQRSAVAAEMAKLREDCQVKMAELCKIATSCEDSIKKTQSDIAEKDRELVHYSDEMEMVKQSIAAKLQACSKIQTEKAALQQRCADLNQHYAAEVGSLERSFMQSKDEIDQMFDQANSTVQRRVTELEHVIASMKEQIMQKERYERELNENIMKLDQELEGVHNRKQQLENELASFKADEAEGNQAGKKPPKSSKPTTLTSGRPKAYVFTKKANHDVMGLQPSTSDTD</sequence>
<keyword evidence="4" id="KW-1185">Reference proteome</keyword>
<reference evidence="4" key="1">
    <citation type="submission" date="2013-03" db="EMBL/GenBank/DDBJ databases">
        <title>The Genome Sequence of Anopheles epiroticus epiroticus2.</title>
        <authorList>
            <consortium name="The Broad Institute Genomics Platform"/>
            <person name="Neafsey D.E."/>
            <person name="Howell P."/>
            <person name="Walker B."/>
            <person name="Young S.K."/>
            <person name="Zeng Q."/>
            <person name="Gargeya S."/>
            <person name="Fitzgerald M."/>
            <person name="Haas B."/>
            <person name="Abouelleil A."/>
            <person name="Allen A.W."/>
            <person name="Alvarado L."/>
            <person name="Arachchi H.M."/>
            <person name="Berlin A.M."/>
            <person name="Chapman S.B."/>
            <person name="Gainer-Dewar J."/>
            <person name="Goldberg J."/>
            <person name="Griggs A."/>
            <person name="Gujja S."/>
            <person name="Hansen M."/>
            <person name="Howarth C."/>
            <person name="Imamovic A."/>
            <person name="Ireland A."/>
            <person name="Larimer J."/>
            <person name="McCowan C."/>
            <person name="Murphy C."/>
            <person name="Pearson M."/>
            <person name="Poon T.W."/>
            <person name="Priest M."/>
            <person name="Roberts A."/>
            <person name="Saif S."/>
            <person name="Shea T."/>
            <person name="Sisk P."/>
            <person name="Sykes S."/>
            <person name="Wortman J."/>
            <person name="Nusbaum C."/>
            <person name="Birren B."/>
        </authorList>
    </citation>
    <scope>NUCLEOTIDE SEQUENCE [LARGE SCALE GENOMIC DNA]</scope>
    <source>
        <strain evidence="4">Epiroticus2</strain>
    </source>
</reference>
<dbReference type="Proteomes" id="UP000075885">
    <property type="component" value="Unassembled WGS sequence"/>
</dbReference>
<evidence type="ECO:0000256" key="1">
    <source>
        <dbReference type="SAM" id="Coils"/>
    </source>
</evidence>
<dbReference type="STRING" id="199890.A0A182P3Z8"/>
<feature type="coiled-coil region" evidence="1">
    <location>
        <begin position="125"/>
        <end position="261"/>
    </location>
</feature>
<keyword evidence="1" id="KW-0175">Coiled coil</keyword>
<proteinExistence type="predicted"/>
<dbReference type="VEuPathDB" id="VectorBase:AEPI001634"/>
<reference evidence="3" key="2">
    <citation type="submission" date="2020-05" db="UniProtKB">
        <authorList>
            <consortium name="EnsemblMetazoa"/>
        </authorList>
    </citation>
    <scope>IDENTIFICATION</scope>
    <source>
        <strain evidence="3">Epiroticus2</strain>
    </source>
</reference>
<accession>A0A182P3Z8</accession>
<protein>
    <submittedName>
        <fullName evidence="3">Uncharacterized protein</fullName>
    </submittedName>
</protein>
<feature type="region of interest" description="Disordered" evidence="2">
    <location>
        <begin position="348"/>
        <end position="399"/>
    </location>
</feature>
<organism evidence="3 4">
    <name type="scientific">Anopheles epiroticus</name>
    <dbReference type="NCBI Taxonomy" id="199890"/>
    <lineage>
        <taxon>Eukaryota</taxon>
        <taxon>Metazoa</taxon>
        <taxon>Ecdysozoa</taxon>
        <taxon>Arthropoda</taxon>
        <taxon>Hexapoda</taxon>
        <taxon>Insecta</taxon>
        <taxon>Pterygota</taxon>
        <taxon>Neoptera</taxon>
        <taxon>Endopterygota</taxon>
        <taxon>Diptera</taxon>
        <taxon>Nematocera</taxon>
        <taxon>Culicoidea</taxon>
        <taxon>Culicidae</taxon>
        <taxon>Anophelinae</taxon>
        <taxon>Anopheles</taxon>
    </lineage>
</organism>
<dbReference type="AlphaFoldDB" id="A0A182P3Z8"/>
<evidence type="ECO:0000313" key="3">
    <source>
        <dbReference type="EnsemblMetazoa" id="AEPI001634-PA"/>
    </source>
</evidence>